<dbReference type="Proteomes" id="UP000595420">
    <property type="component" value="Chromosome"/>
</dbReference>
<gene>
    <name evidence="1" type="ORF">H2515_12590</name>
</gene>
<protein>
    <submittedName>
        <fullName evidence="1">Uncharacterized protein</fullName>
    </submittedName>
</protein>
<dbReference type="AlphaFoldDB" id="A0A7T4WCR9"/>
<evidence type="ECO:0000313" key="1">
    <source>
        <dbReference type="EMBL" id="QQD72231.1"/>
    </source>
</evidence>
<proteinExistence type="predicted"/>
<name>A0A7T4WCR9_9PROT</name>
<organism evidence="1 2">
    <name type="scientific">Acidithiobacillus ferrivorans</name>
    <dbReference type="NCBI Taxonomy" id="160808"/>
    <lineage>
        <taxon>Bacteria</taxon>
        <taxon>Pseudomonadati</taxon>
        <taxon>Pseudomonadota</taxon>
        <taxon>Acidithiobacillia</taxon>
        <taxon>Acidithiobacillales</taxon>
        <taxon>Acidithiobacillaceae</taxon>
        <taxon>Acidithiobacillus</taxon>
    </lineage>
</organism>
<dbReference type="EMBL" id="CP059488">
    <property type="protein sequence ID" value="QQD72231.1"/>
    <property type="molecule type" value="Genomic_DNA"/>
</dbReference>
<reference evidence="1 2" key="1">
    <citation type="submission" date="2020-07" db="EMBL/GenBank/DDBJ databases">
        <title>Complete genome sequence analysis of Acidithiobacillus ferrivorans XJFY6S-08 reveals extreme environmental adaptation to alpine acid mine drainage.</title>
        <authorList>
            <person name="Yan L."/>
            <person name="Ni Y."/>
        </authorList>
    </citation>
    <scope>NUCLEOTIDE SEQUENCE [LARGE SCALE GENOMIC DNA]</scope>
    <source>
        <strain evidence="1 2">XJFY6S-08</strain>
    </source>
</reference>
<evidence type="ECO:0000313" key="2">
    <source>
        <dbReference type="Proteomes" id="UP000595420"/>
    </source>
</evidence>
<sequence length="69" mass="7695">MEVPIIEIIGLPKTNRPTISFSVQAMQFCTITVRPLESARESLPSHDGHIIGFDKVLFLRDIDSKNATV</sequence>
<accession>A0A7T4WCR9</accession>